<sequence length="288" mass="30995">MKYLFALLTTWLFGSAAVLAQQSAPCCAKPAPDAMLAFAQIAADPTFMSGHESPLPFDYTQQATGQTISFTTPDSSTAYGYEVKPAQPNGKYLFVIHEWWGLNDYIKRETDRLAAALPGATVLAIDLYDGKLATTAEEASRLVQSVDKTRAQNIIRGALQHAGPKAQVATIGWCFGGGWSLQAALLAGKQAAGCVIYYGMPEKDIAKLKSLNTDVVGIFATQDKSISPAVVKQFQADMKQAGKQLTVHNFDAVHAFANPSNPKYDATAATKANALVLDYLRKKLKVKA</sequence>
<accession>A0A9X0L486</accession>
<evidence type="ECO:0000313" key="4">
    <source>
        <dbReference type="Proteomes" id="UP000054223"/>
    </source>
</evidence>
<keyword evidence="3" id="KW-0378">Hydrolase</keyword>
<keyword evidence="4" id="KW-1185">Reference proteome</keyword>
<dbReference type="AlphaFoldDB" id="A0A9X0L486"/>
<dbReference type="SUPFAM" id="SSF53474">
    <property type="entry name" value="alpha/beta-Hydrolases"/>
    <property type="match status" value="1"/>
</dbReference>
<dbReference type="InterPro" id="IPR029058">
    <property type="entry name" value="AB_hydrolase_fold"/>
</dbReference>
<gene>
    <name evidence="3" type="ORF">ASU33_13310</name>
</gene>
<evidence type="ECO:0000256" key="1">
    <source>
        <dbReference type="SAM" id="SignalP"/>
    </source>
</evidence>
<dbReference type="InterPro" id="IPR002925">
    <property type="entry name" value="Dienelactn_hydro"/>
</dbReference>
<feature type="domain" description="Dienelactone hydrolase" evidence="2">
    <location>
        <begin position="80"/>
        <end position="282"/>
    </location>
</feature>
<evidence type="ECO:0000313" key="3">
    <source>
        <dbReference type="EMBL" id="KUG07330.1"/>
    </source>
</evidence>
<dbReference type="PANTHER" id="PTHR46623">
    <property type="entry name" value="CARBOXYMETHYLENEBUTENOLIDASE-RELATED"/>
    <property type="match status" value="1"/>
</dbReference>
<proteinExistence type="predicted"/>
<dbReference type="Proteomes" id="UP000054223">
    <property type="component" value="Unassembled WGS sequence"/>
</dbReference>
<protein>
    <submittedName>
        <fullName evidence="3">Dienelactone hydrolase</fullName>
    </submittedName>
</protein>
<dbReference type="Pfam" id="PF01738">
    <property type="entry name" value="DLH"/>
    <property type="match status" value="1"/>
</dbReference>
<name>A0A9X0L486_SOLP1</name>
<dbReference type="Gene3D" id="3.40.50.1820">
    <property type="entry name" value="alpha/beta hydrolase"/>
    <property type="match status" value="1"/>
</dbReference>
<comment type="caution">
    <text evidence="3">The sequence shown here is derived from an EMBL/GenBank/DDBJ whole genome shotgun (WGS) entry which is preliminary data.</text>
</comment>
<dbReference type="GO" id="GO:0016787">
    <property type="term" value="F:hydrolase activity"/>
    <property type="evidence" value="ECO:0007669"/>
    <property type="project" value="UniProtKB-KW"/>
</dbReference>
<feature type="chain" id="PRO_5040760862" evidence="1">
    <location>
        <begin position="21"/>
        <end position="288"/>
    </location>
</feature>
<dbReference type="RefSeq" id="WP_059070955.1">
    <property type="nucleotide sequence ID" value="NZ_LNAL01000007.1"/>
</dbReference>
<dbReference type="EMBL" id="LNAL01000007">
    <property type="protein sequence ID" value="KUG07330.1"/>
    <property type="molecule type" value="Genomic_DNA"/>
</dbReference>
<dbReference type="InterPro" id="IPR051049">
    <property type="entry name" value="Dienelactone_hydrolase-like"/>
</dbReference>
<dbReference type="OrthoDB" id="9787933at2"/>
<evidence type="ECO:0000259" key="2">
    <source>
        <dbReference type="Pfam" id="PF01738"/>
    </source>
</evidence>
<dbReference type="PANTHER" id="PTHR46623:SF6">
    <property type="entry name" value="ALPHA_BETA-HYDROLASES SUPERFAMILY PROTEIN"/>
    <property type="match status" value="1"/>
</dbReference>
<keyword evidence="1" id="KW-0732">Signal</keyword>
<organism evidence="3 4">
    <name type="scientific">Solirubrum puertoriconensis</name>
    <dbReference type="NCBI Taxonomy" id="1751427"/>
    <lineage>
        <taxon>Bacteria</taxon>
        <taxon>Pseudomonadati</taxon>
        <taxon>Bacteroidota</taxon>
        <taxon>Cytophagia</taxon>
        <taxon>Cytophagales</taxon>
    </lineage>
</organism>
<reference evidence="3 4" key="1">
    <citation type="submission" date="2015-11" db="EMBL/GenBank/DDBJ databases">
        <title>Solirubrum puertoriconensis gen. nov. an environmental bacteria isolated in Puerto Rico.</title>
        <authorList>
            <person name="Cuebas-Irizarry M.F."/>
            <person name="Montalvo-Rodriguez R."/>
        </authorList>
    </citation>
    <scope>NUCLEOTIDE SEQUENCE [LARGE SCALE GENOMIC DNA]</scope>
    <source>
        <strain evidence="3 4">MC1A</strain>
    </source>
</reference>
<feature type="signal peptide" evidence="1">
    <location>
        <begin position="1"/>
        <end position="20"/>
    </location>
</feature>